<protein>
    <submittedName>
        <fullName evidence="2">Uncharacterized protein</fullName>
    </submittedName>
</protein>
<reference evidence="2 3" key="1">
    <citation type="submission" date="2020-08" db="EMBL/GenBank/DDBJ databases">
        <title>Genomic Encyclopedia of Type Strains, Phase III (KMG-III): the genomes of soil and plant-associated and newly described type strains.</title>
        <authorList>
            <person name="Whitman W."/>
        </authorList>
    </citation>
    <scope>NUCLEOTIDE SEQUENCE [LARGE SCALE GENOMIC DNA]</scope>
    <source>
        <strain evidence="2 3">CECT 8840</strain>
    </source>
</reference>
<dbReference type="AlphaFoldDB" id="A0A7W7VJY7"/>
<comment type="caution">
    <text evidence="2">The sequence shown here is derived from an EMBL/GenBank/DDBJ whole genome shotgun (WGS) entry which is preliminary data.</text>
</comment>
<keyword evidence="3" id="KW-1185">Reference proteome</keyword>
<evidence type="ECO:0000313" key="2">
    <source>
        <dbReference type="EMBL" id="MBB4913096.1"/>
    </source>
</evidence>
<feature type="region of interest" description="Disordered" evidence="1">
    <location>
        <begin position="1"/>
        <end position="32"/>
    </location>
</feature>
<name>A0A7W7VJY7_9ACTN</name>
<dbReference type="EMBL" id="JACHJP010000001">
    <property type="protein sequence ID" value="MBB4913096.1"/>
    <property type="molecule type" value="Genomic_DNA"/>
</dbReference>
<sequence>MGDVELGPRSGGDPEKVVEQIVVLGDDQRTVQ</sequence>
<organism evidence="2 3">
    <name type="scientific">Streptosporangium saharense</name>
    <dbReference type="NCBI Taxonomy" id="1706840"/>
    <lineage>
        <taxon>Bacteria</taxon>
        <taxon>Bacillati</taxon>
        <taxon>Actinomycetota</taxon>
        <taxon>Actinomycetes</taxon>
        <taxon>Streptosporangiales</taxon>
        <taxon>Streptosporangiaceae</taxon>
        <taxon>Streptosporangium</taxon>
    </lineage>
</organism>
<evidence type="ECO:0000313" key="3">
    <source>
        <dbReference type="Proteomes" id="UP000552644"/>
    </source>
</evidence>
<gene>
    <name evidence="2" type="ORF">FHS44_000168</name>
</gene>
<accession>A0A7W7VJY7</accession>
<dbReference type="Proteomes" id="UP000552644">
    <property type="component" value="Unassembled WGS sequence"/>
</dbReference>
<proteinExistence type="predicted"/>
<evidence type="ECO:0000256" key="1">
    <source>
        <dbReference type="SAM" id="MobiDB-lite"/>
    </source>
</evidence>